<dbReference type="EMBL" id="BGPR01240464">
    <property type="protein sequence ID" value="GBM07752.1"/>
    <property type="molecule type" value="Genomic_DNA"/>
</dbReference>
<reference evidence="1 2" key="1">
    <citation type="journal article" date="2019" name="Sci. Rep.">
        <title>Orb-weaving spider Araneus ventricosus genome elucidates the spidroin gene catalogue.</title>
        <authorList>
            <person name="Kono N."/>
            <person name="Nakamura H."/>
            <person name="Ohtoshi R."/>
            <person name="Moran D.A.P."/>
            <person name="Shinohara A."/>
            <person name="Yoshida Y."/>
            <person name="Fujiwara M."/>
            <person name="Mori M."/>
            <person name="Tomita M."/>
            <person name="Arakawa K."/>
        </authorList>
    </citation>
    <scope>NUCLEOTIDE SEQUENCE [LARGE SCALE GENOMIC DNA]</scope>
</reference>
<dbReference type="AlphaFoldDB" id="A0A4Y2CTF6"/>
<protein>
    <submittedName>
        <fullName evidence="1">Uncharacterized protein</fullName>
    </submittedName>
</protein>
<comment type="caution">
    <text evidence="1">The sequence shown here is derived from an EMBL/GenBank/DDBJ whole genome shotgun (WGS) entry which is preliminary data.</text>
</comment>
<accession>A0A4Y2CTF6</accession>
<gene>
    <name evidence="1" type="ORF">AVEN_63025_1</name>
</gene>
<name>A0A4Y2CTF6_ARAVE</name>
<dbReference type="Proteomes" id="UP000499080">
    <property type="component" value="Unassembled WGS sequence"/>
</dbReference>
<sequence>MRSCWRSVSIPLLMDSNISPRVCRAWQPSRRVVHCGLRYINSAGLLKGIKRQWSTFLGLLVKGGRRSRKLPLEYTSWIAYKASTEAWDARASNCLPLLGSVLGGAVGA</sequence>
<proteinExistence type="predicted"/>
<evidence type="ECO:0000313" key="2">
    <source>
        <dbReference type="Proteomes" id="UP000499080"/>
    </source>
</evidence>
<evidence type="ECO:0000313" key="1">
    <source>
        <dbReference type="EMBL" id="GBM07752.1"/>
    </source>
</evidence>
<keyword evidence="2" id="KW-1185">Reference proteome</keyword>
<organism evidence="1 2">
    <name type="scientific">Araneus ventricosus</name>
    <name type="common">Orbweaver spider</name>
    <name type="synonym">Epeira ventricosa</name>
    <dbReference type="NCBI Taxonomy" id="182803"/>
    <lineage>
        <taxon>Eukaryota</taxon>
        <taxon>Metazoa</taxon>
        <taxon>Ecdysozoa</taxon>
        <taxon>Arthropoda</taxon>
        <taxon>Chelicerata</taxon>
        <taxon>Arachnida</taxon>
        <taxon>Araneae</taxon>
        <taxon>Araneomorphae</taxon>
        <taxon>Entelegynae</taxon>
        <taxon>Araneoidea</taxon>
        <taxon>Araneidae</taxon>
        <taxon>Araneus</taxon>
    </lineage>
</organism>